<keyword evidence="2" id="KW-1185">Reference proteome</keyword>
<dbReference type="RefSeq" id="WP_163301416.1">
    <property type="nucleotide sequence ID" value="NZ_JAAGRQ010000018.1"/>
</dbReference>
<organism evidence="1 2">
    <name type="scientific">Desulfolutivibrio sulfodismutans</name>
    <dbReference type="NCBI Taxonomy" id="63561"/>
    <lineage>
        <taxon>Bacteria</taxon>
        <taxon>Pseudomonadati</taxon>
        <taxon>Thermodesulfobacteriota</taxon>
        <taxon>Desulfovibrionia</taxon>
        <taxon>Desulfovibrionales</taxon>
        <taxon>Desulfovibrionaceae</taxon>
        <taxon>Desulfolutivibrio</taxon>
    </lineage>
</organism>
<evidence type="ECO:0000313" key="2">
    <source>
        <dbReference type="Proteomes" id="UP000469724"/>
    </source>
</evidence>
<gene>
    <name evidence="1" type="ORF">G3N56_06335</name>
</gene>
<dbReference type="EMBL" id="JAAGRQ010000018">
    <property type="protein sequence ID" value="NDY56360.1"/>
    <property type="molecule type" value="Genomic_DNA"/>
</dbReference>
<protein>
    <submittedName>
        <fullName evidence="1">Uncharacterized protein</fullName>
    </submittedName>
</protein>
<proteinExistence type="predicted"/>
<evidence type="ECO:0000313" key="1">
    <source>
        <dbReference type="EMBL" id="NDY56360.1"/>
    </source>
</evidence>
<reference evidence="1 2" key="1">
    <citation type="submission" date="2020-02" db="EMBL/GenBank/DDBJ databases">
        <title>Comparative genomics of sulfur disproportionating microorganisms.</title>
        <authorList>
            <person name="Ward L.M."/>
            <person name="Bertran E."/>
            <person name="Johnston D.T."/>
        </authorList>
    </citation>
    <scope>NUCLEOTIDE SEQUENCE [LARGE SCALE GENOMIC DNA]</scope>
    <source>
        <strain evidence="1 2">DSM 3696</strain>
    </source>
</reference>
<name>A0A7K3NJL0_9BACT</name>
<accession>A0A7K3NJL0</accession>
<dbReference type="Proteomes" id="UP000469724">
    <property type="component" value="Unassembled WGS sequence"/>
</dbReference>
<dbReference type="AlphaFoldDB" id="A0A7K3NJL0"/>
<comment type="caution">
    <text evidence="1">The sequence shown here is derived from an EMBL/GenBank/DDBJ whole genome shotgun (WGS) entry which is preliminary data.</text>
</comment>
<sequence length="220" mass="24360">MPTDHSGLVARLGRLTAAALAALVLWLPARACLGQTALEDVNENSKYYLLTLSGLAGKKSFQGVRGMLVLSAAPPDSNNNYVVTINGWPEDNGVNTFVWNSKDSQMESLSGRMTCRIANSYSVSPNIFFFHLSPALFKREGMLTQREGERIRQVLKEALPTKVQAVAGELTLDFTGQQVTGQVWMNGYDFVEKANVRYRATFQGELTGELKSSRRVRNHE</sequence>